<evidence type="ECO:0000313" key="2">
    <source>
        <dbReference type="Proteomes" id="UP001259587"/>
    </source>
</evidence>
<sequence>MNVYVEKSANDNRWWVHMDEWRVSFRTPTEAKQFVGILTGRLNAPHSLNKIVGLALSPAKEA</sequence>
<accession>A0ACC6K202</accession>
<dbReference type="EMBL" id="JAVDTH010000009">
    <property type="protein sequence ID" value="MDR6712473.1"/>
    <property type="molecule type" value="Genomic_DNA"/>
</dbReference>
<reference evidence="1" key="1">
    <citation type="submission" date="2023-07" db="EMBL/GenBank/DDBJ databases">
        <title>Sorghum-associated microbial communities from plants grown in Nebraska, USA.</title>
        <authorList>
            <person name="Schachtman D."/>
        </authorList>
    </citation>
    <scope>NUCLEOTIDE SEQUENCE</scope>
    <source>
        <strain evidence="1">BE56</strain>
    </source>
</reference>
<keyword evidence="2" id="KW-1185">Reference proteome</keyword>
<organism evidence="1 2">
    <name type="scientific">Pseudomonas hunanensis</name>
    <dbReference type="NCBI Taxonomy" id="1247546"/>
    <lineage>
        <taxon>Bacteria</taxon>
        <taxon>Pseudomonadati</taxon>
        <taxon>Pseudomonadota</taxon>
        <taxon>Gammaproteobacteria</taxon>
        <taxon>Pseudomonadales</taxon>
        <taxon>Pseudomonadaceae</taxon>
        <taxon>Pseudomonas</taxon>
    </lineage>
</organism>
<proteinExistence type="predicted"/>
<protein>
    <submittedName>
        <fullName evidence="1">Uncharacterized protein</fullName>
    </submittedName>
</protein>
<evidence type="ECO:0000313" key="1">
    <source>
        <dbReference type="EMBL" id="MDR6712473.1"/>
    </source>
</evidence>
<name>A0ACC6K202_9PSED</name>
<comment type="caution">
    <text evidence="1">The sequence shown here is derived from an EMBL/GenBank/DDBJ whole genome shotgun (WGS) entry which is preliminary data.</text>
</comment>
<gene>
    <name evidence="1" type="ORF">J2W83_002074</name>
</gene>
<dbReference type="Proteomes" id="UP001259587">
    <property type="component" value="Unassembled WGS sequence"/>
</dbReference>